<dbReference type="EMBL" id="JACHDB010000001">
    <property type="protein sequence ID" value="MBB5434005.1"/>
    <property type="molecule type" value="Genomic_DNA"/>
</dbReference>
<dbReference type="CDD" id="cd00090">
    <property type="entry name" value="HTH_ARSR"/>
    <property type="match status" value="1"/>
</dbReference>
<protein>
    <submittedName>
        <fullName evidence="5">DNA-binding MarR family transcriptional regulator</fullName>
    </submittedName>
</protein>
<dbReference type="Pfam" id="PF01047">
    <property type="entry name" value="MarR"/>
    <property type="match status" value="1"/>
</dbReference>
<keyword evidence="3" id="KW-0804">Transcription</keyword>
<dbReference type="SMART" id="SM00347">
    <property type="entry name" value="HTH_MARR"/>
    <property type="match status" value="1"/>
</dbReference>
<dbReference type="PROSITE" id="PS50995">
    <property type="entry name" value="HTH_MARR_2"/>
    <property type="match status" value="1"/>
</dbReference>
<dbReference type="PROSITE" id="PS01117">
    <property type="entry name" value="HTH_MARR_1"/>
    <property type="match status" value="1"/>
</dbReference>
<evidence type="ECO:0000256" key="2">
    <source>
        <dbReference type="ARBA" id="ARBA00023125"/>
    </source>
</evidence>
<dbReference type="GO" id="GO:0003677">
    <property type="term" value="F:DNA binding"/>
    <property type="evidence" value="ECO:0007669"/>
    <property type="project" value="UniProtKB-KW"/>
</dbReference>
<evidence type="ECO:0000313" key="6">
    <source>
        <dbReference type="Proteomes" id="UP000572635"/>
    </source>
</evidence>
<organism evidence="5 6">
    <name type="scientific">Nocardiopsis composta</name>
    <dbReference type="NCBI Taxonomy" id="157465"/>
    <lineage>
        <taxon>Bacteria</taxon>
        <taxon>Bacillati</taxon>
        <taxon>Actinomycetota</taxon>
        <taxon>Actinomycetes</taxon>
        <taxon>Streptosporangiales</taxon>
        <taxon>Nocardiopsidaceae</taxon>
        <taxon>Nocardiopsis</taxon>
    </lineage>
</organism>
<keyword evidence="6" id="KW-1185">Reference proteome</keyword>
<dbReference type="PANTHER" id="PTHR33164">
    <property type="entry name" value="TRANSCRIPTIONAL REGULATOR, MARR FAMILY"/>
    <property type="match status" value="1"/>
</dbReference>
<dbReference type="InterPro" id="IPR023187">
    <property type="entry name" value="Tscrpt_reg_MarR-type_CS"/>
</dbReference>
<sequence length="179" mass="18566">MHDSHRTANLLGATALAVNDVALAGATKAAGVSASGAAALVTLSAAPGLSVTELGRRVGLTQSAAARMVDSLENAGLVERRSSPISRKWTTAHLTGAGEATARHLLAARGSPLTGIIDALDPDDRAALARLLEKLLTRLYRELGHAQYMCRMCDRASCTHESACPVGEAERDRASASPD</sequence>
<dbReference type="InterPro" id="IPR039422">
    <property type="entry name" value="MarR/SlyA-like"/>
</dbReference>
<gene>
    <name evidence="5" type="ORF">HDA36_004089</name>
</gene>
<dbReference type="PANTHER" id="PTHR33164:SF43">
    <property type="entry name" value="HTH-TYPE TRANSCRIPTIONAL REPRESSOR YETL"/>
    <property type="match status" value="1"/>
</dbReference>
<reference evidence="5 6" key="1">
    <citation type="submission" date="2020-08" db="EMBL/GenBank/DDBJ databases">
        <title>Sequencing the genomes of 1000 actinobacteria strains.</title>
        <authorList>
            <person name="Klenk H.-P."/>
        </authorList>
    </citation>
    <scope>NUCLEOTIDE SEQUENCE [LARGE SCALE GENOMIC DNA]</scope>
    <source>
        <strain evidence="5 6">DSM 44551</strain>
    </source>
</reference>
<dbReference type="AlphaFoldDB" id="A0A7W8VFD7"/>
<accession>A0A7W8VFD7</accession>
<dbReference type="PRINTS" id="PR00598">
    <property type="entry name" value="HTHMARR"/>
</dbReference>
<dbReference type="InterPro" id="IPR036390">
    <property type="entry name" value="WH_DNA-bd_sf"/>
</dbReference>
<evidence type="ECO:0000256" key="1">
    <source>
        <dbReference type="ARBA" id="ARBA00023015"/>
    </source>
</evidence>
<evidence type="ECO:0000313" key="5">
    <source>
        <dbReference type="EMBL" id="MBB5434005.1"/>
    </source>
</evidence>
<dbReference type="RefSeq" id="WP_184394254.1">
    <property type="nucleotide sequence ID" value="NZ_BAAAJD010000040.1"/>
</dbReference>
<dbReference type="Proteomes" id="UP000572635">
    <property type="component" value="Unassembled WGS sequence"/>
</dbReference>
<keyword evidence="1" id="KW-0805">Transcription regulation</keyword>
<evidence type="ECO:0000259" key="4">
    <source>
        <dbReference type="PROSITE" id="PS50995"/>
    </source>
</evidence>
<feature type="domain" description="HTH marR-type" evidence="4">
    <location>
        <begin position="1"/>
        <end position="137"/>
    </location>
</feature>
<dbReference type="InterPro" id="IPR036388">
    <property type="entry name" value="WH-like_DNA-bd_sf"/>
</dbReference>
<dbReference type="GO" id="GO:0006950">
    <property type="term" value="P:response to stress"/>
    <property type="evidence" value="ECO:0007669"/>
    <property type="project" value="TreeGrafter"/>
</dbReference>
<dbReference type="Gene3D" id="1.10.10.10">
    <property type="entry name" value="Winged helix-like DNA-binding domain superfamily/Winged helix DNA-binding domain"/>
    <property type="match status" value="1"/>
</dbReference>
<dbReference type="SUPFAM" id="SSF46785">
    <property type="entry name" value="Winged helix' DNA-binding domain"/>
    <property type="match status" value="1"/>
</dbReference>
<evidence type="ECO:0000256" key="3">
    <source>
        <dbReference type="ARBA" id="ARBA00023163"/>
    </source>
</evidence>
<dbReference type="GO" id="GO:0003700">
    <property type="term" value="F:DNA-binding transcription factor activity"/>
    <property type="evidence" value="ECO:0007669"/>
    <property type="project" value="InterPro"/>
</dbReference>
<proteinExistence type="predicted"/>
<name>A0A7W8VFD7_9ACTN</name>
<dbReference type="InterPro" id="IPR011991">
    <property type="entry name" value="ArsR-like_HTH"/>
</dbReference>
<comment type="caution">
    <text evidence="5">The sequence shown here is derived from an EMBL/GenBank/DDBJ whole genome shotgun (WGS) entry which is preliminary data.</text>
</comment>
<dbReference type="InterPro" id="IPR000835">
    <property type="entry name" value="HTH_MarR-typ"/>
</dbReference>
<keyword evidence="2 5" id="KW-0238">DNA-binding</keyword>